<dbReference type="Pfam" id="PF05134">
    <property type="entry name" value="T2SSL"/>
    <property type="match status" value="1"/>
</dbReference>
<gene>
    <name evidence="13" type="ORF">EKN56_15945</name>
</gene>
<dbReference type="Pfam" id="PF12693">
    <property type="entry name" value="GspL_C"/>
    <property type="match status" value="1"/>
</dbReference>
<keyword evidence="9 10" id="KW-0472">Membrane</keyword>
<keyword evidence="3" id="KW-0813">Transport</keyword>
<evidence type="ECO:0000256" key="9">
    <source>
        <dbReference type="ARBA" id="ARBA00023136"/>
    </source>
</evidence>
<dbReference type="NCBIfam" id="TIGR01709">
    <property type="entry name" value="typeII_sec_gspL"/>
    <property type="match status" value="1"/>
</dbReference>
<dbReference type="Gene3D" id="3.30.1360.100">
    <property type="entry name" value="General secretion pathway protein M, EpsM"/>
    <property type="match status" value="1"/>
</dbReference>
<organism evidence="13 14">
    <name type="scientific">Limnobaculum zhutongyuii</name>
    <dbReference type="NCBI Taxonomy" id="2498113"/>
    <lineage>
        <taxon>Bacteria</taxon>
        <taxon>Pseudomonadati</taxon>
        <taxon>Pseudomonadota</taxon>
        <taxon>Gammaproteobacteria</taxon>
        <taxon>Enterobacterales</taxon>
        <taxon>Budviciaceae</taxon>
        <taxon>Limnobaculum</taxon>
    </lineage>
</organism>
<dbReference type="InterPro" id="IPR025691">
    <property type="entry name" value="GspL_pp_dom"/>
</dbReference>
<feature type="domain" description="GspL periplasmic" evidence="12">
    <location>
        <begin position="259"/>
        <end position="393"/>
    </location>
</feature>
<evidence type="ECO:0000256" key="7">
    <source>
        <dbReference type="ARBA" id="ARBA00022927"/>
    </source>
</evidence>
<dbReference type="InterPro" id="IPR024230">
    <property type="entry name" value="GspL_cyto_dom"/>
</dbReference>
<dbReference type="AlphaFoldDB" id="A0A411WNG0"/>
<name>A0A411WNG0_9GAMM</name>
<accession>A0A411WNG0</accession>
<dbReference type="CDD" id="cd24017">
    <property type="entry name" value="ASKHA_T2SSL_N"/>
    <property type="match status" value="1"/>
</dbReference>
<dbReference type="EMBL" id="CP034752">
    <property type="protein sequence ID" value="QBH97764.1"/>
    <property type="molecule type" value="Genomic_DNA"/>
</dbReference>
<evidence type="ECO:0000256" key="5">
    <source>
        <dbReference type="ARBA" id="ARBA00022519"/>
    </source>
</evidence>
<evidence type="ECO:0000313" key="14">
    <source>
        <dbReference type="Proteomes" id="UP000293154"/>
    </source>
</evidence>
<keyword evidence="14" id="KW-1185">Reference proteome</keyword>
<dbReference type="InterPro" id="IPR043129">
    <property type="entry name" value="ATPase_NBD"/>
</dbReference>
<evidence type="ECO:0000256" key="1">
    <source>
        <dbReference type="ARBA" id="ARBA00004377"/>
    </source>
</evidence>
<feature type="transmembrane region" description="Helical" evidence="10">
    <location>
        <begin position="264"/>
        <end position="285"/>
    </location>
</feature>
<evidence type="ECO:0000256" key="3">
    <source>
        <dbReference type="ARBA" id="ARBA00022448"/>
    </source>
</evidence>
<keyword evidence="6 10" id="KW-0812">Transmembrane</keyword>
<evidence type="ECO:0000256" key="8">
    <source>
        <dbReference type="ARBA" id="ARBA00022989"/>
    </source>
</evidence>
<sequence length="408" mass="46504">MKRPERLAAGYIDIELLSSRDINNETGTFYQIRFNVGFTRLVVCVAGWSGICPERLNSWDQLSQLRSHPLSHYVCLLLPTSDLIFRRFKLPKKWALHQTPQFTWIAEDSLMGEIDDLHWTVMRRAGGELDTVAVRSAKLQQWLDACNNAGLKVIQALPDALLLPENPQGHTVVSLEDQWWVRYDTGASVVETPLLPDLLVRLPQGTRRSYGDLPEGMTTDEANPWQHPLLLIQERWRAERLNVLHGVFSQTDNRAEILKRWKKPLILSVILAFCLSLFPQFAVLWNVKDRQSALAEETRQVYQRYLPGEVPPSNLKYHFEKNINKAKSGFFTQLEQLDMMKQAYPDIEVRSVKYDGKNGALTLDVSSMEKDRISAFVTQTQPIFGFTLQPGSTNPPYTGVLIGGDVAK</sequence>
<reference evidence="13 14" key="1">
    <citation type="submission" date="2019-03" db="EMBL/GenBank/DDBJ databases">
        <title>Pragia sp. nov. isolated from the gut tract of Carduelis flavirostris.</title>
        <authorList>
            <person name="Ge Y."/>
        </authorList>
    </citation>
    <scope>NUCLEOTIDE SEQUENCE [LARGE SCALE GENOMIC DNA]</scope>
    <source>
        <strain evidence="13 14">CF-458</strain>
    </source>
</reference>
<keyword evidence="7" id="KW-0653">Protein transport</keyword>
<keyword evidence="5" id="KW-0997">Cell inner membrane</keyword>
<proteinExistence type="inferred from homology"/>
<dbReference type="Gene3D" id="3.30.420.370">
    <property type="match status" value="1"/>
</dbReference>
<dbReference type="GO" id="GO:0015627">
    <property type="term" value="C:type II protein secretion system complex"/>
    <property type="evidence" value="ECO:0007669"/>
    <property type="project" value="InterPro"/>
</dbReference>
<evidence type="ECO:0000256" key="2">
    <source>
        <dbReference type="ARBA" id="ARBA00005318"/>
    </source>
</evidence>
<dbReference type="Proteomes" id="UP000293154">
    <property type="component" value="Chromosome"/>
</dbReference>
<evidence type="ECO:0000256" key="6">
    <source>
        <dbReference type="ARBA" id="ARBA00022692"/>
    </source>
</evidence>
<dbReference type="GO" id="GO:0009276">
    <property type="term" value="C:Gram-negative-bacterium-type cell wall"/>
    <property type="evidence" value="ECO:0007669"/>
    <property type="project" value="InterPro"/>
</dbReference>
<keyword evidence="8 10" id="KW-1133">Transmembrane helix</keyword>
<dbReference type="SUPFAM" id="SSF53067">
    <property type="entry name" value="Actin-like ATPase domain"/>
    <property type="match status" value="1"/>
</dbReference>
<comment type="subcellular location">
    <subcellularLocation>
        <location evidence="1">Cell inner membrane</location>
        <topology evidence="1">Single-pass membrane protein</topology>
    </subcellularLocation>
</comment>
<dbReference type="InterPro" id="IPR007812">
    <property type="entry name" value="T2SS_protein-GspL"/>
</dbReference>
<dbReference type="OrthoDB" id="7011844at2"/>
<evidence type="ECO:0000259" key="12">
    <source>
        <dbReference type="Pfam" id="PF12693"/>
    </source>
</evidence>
<keyword evidence="4" id="KW-1003">Cell membrane</keyword>
<evidence type="ECO:0000256" key="4">
    <source>
        <dbReference type="ARBA" id="ARBA00022475"/>
    </source>
</evidence>
<feature type="domain" description="GspL cytoplasmic actin-ATPase-like" evidence="11">
    <location>
        <begin position="54"/>
        <end position="249"/>
    </location>
</feature>
<evidence type="ECO:0000256" key="10">
    <source>
        <dbReference type="SAM" id="Phobius"/>
    </source>
</evidence>
<comment type="similarity">
    <text evidence="2">Belongs to the GSP L family.</text>
</comment>
<dbReference type="GO" id="GO:0015628">
    <property type="term" value="P:protein secretion by the type II secretion system"/>
    <property type="evidence" value="ECO:0007669"/>
    <property type="project" value="InterPro"/>
</dbReference>
<dbReference type="KEGG" id="prag:EKN56_15945"/>
<dbReference type="GO" id="GO:0005886">
    <property type="term" value="C:plasma membrane"/>
    <property type="evidence" value="ECO:0007669"/>
    <property type="project" value="UniProtKB-SubCell"/>
</dbReference>
<dbReference type="Gene3D" id="3.30.420.380">
    <property type="match status" value="1"/>
</dbReference>
<evidence type="ECO:0000259" key="11">
    <source>
        <dbReference type="Pfam" id="PF05134"/>
    </source>
</evidence>
<evidence type="ECO:0000313" key="13">
    <source>
        <dbReference type="EMBL" id="QBH97764.1"/>
    </source>
</evidence>
<protein>
    <submittedName>
        <fullName evidence="13">Type II secretion system protein GspL</fullName>
    </submittedName>
</protein>